<keyword evidence="4" id="KW-1003">Cell membrane</keyword>
<dbReference type="GO" id="GO:0005886">
    <property type="term" value="C:plasma membrane"/>
    <property type="evidence" value="ECO:0007669"/>
    <property type="project" value="UniProtKB-SubCell"/>
</dbReference>
<evidence type="ECO:0000256" key="1">
    <source>
        <dbReference type="ARBA" id="ARBA00004651"/>
    </source>
</evidence>
<sequence>MGVERLYGFKIALAVIVMHFSVLMMQQFADILLPFIMALLLVSILEPIKQLTLTVMEGSLVLFFERCRCGGCCLRHKRRRLRSSEGAARPQPLDLHETVKRIFTVIAICFTLFVAGRIFWIVGRIVWLSAEAIINDFEYYQLGAEKRQKQIKALLERFGLEEKVRFDWEHAAQWTLSFIKVAAQFVSQNAFYAISQVGMTSIFALFLLYSPPMRDFSEAMGEVFSSMENYLKLKTMISATMGVTNGVALFVIGLELPAAWGLMTFLANFIPYVGAPIVSTVPCIIALLDIRKSLYQVCAAFVGQLFLHMNISNFVEPIVFEMSEDVHSVVVLLGLSFFSYVWGIAGMFLGVPLLSATRAWMRVVDKTPSFSVEAREDARFIMGMLEGRWLADVESSEAQVGILTGDIELNPVDDSLLEEGSLELLGREENDDSTLEIVRKPSYIPQNEDTQLRTCEFFFKLRDDDGMIIPKGLFMRWMLLGCICVGLLPRVMNPALLINAGSSSGVEQYDNYTLSNDTGVITTTSVER</sequence>
<dbReference type="InterPro" id="IPR002549">
    <property type="entry name" value="AI-2E-like"/>
</dbReference>
<keyword evidence="6 8" id="KW-1133">Transmembrane helix</keyword>
<evidence type="ECO:0000313" key="9">
    <source>
        <dbReference type="EMBL" id="CAD8857636.1"/>
    </source>
</evidence>
<protein>
    <recommendedName>
        <fullName evidence="10">AI-2E family transporter</fullName>
    </recommendedName>
</protein>
<name>A0A7S1AKX7_NOCSC</name>
<gene>
    <name evidence="9" type="ORF">NSCI0253_LOCUS31988</name>
</gene>
<dbReference type="AlphaFoldDB" id="A0A7S1AKX7"/>
<feature type="transmembrane region" description="Helical" evidence="8">
    <location>
        <begin position="230"/>
        <end position="252"/>
    </location>
</feature>
<dbReference type="PANTHER" id="PTHR21716">
    <property type="entry name" value="TRANSMEMBRANE PROTEIN"/>
    <property type="match status" value="1"/>
</dbReference>
<keyword evidence="7 8" id="KW-0472">Membrane</keyword>
<dbReference type="Pfam" id="PF01594">
    <property type="entry name" value="AI-2E_transport"/>
    <property type="match status" value="1"/>
</dbReference>
<comment type="similarity">
    <text evidence="2">Belongs to the autoinducer-2 exporter (AI-2E) (TC 2.A.86) family.</text>
</comment>
<feature type="transmembrane region" description="Helical" evidence="8">
    <location>
        <begin position="190"/>
        <end position="209"/>
    </location>
</feature>
<feature type="transmembrane region" description="Helical" evidence="8">
    <location>
        <begin position="102"/>
        <end position="122"/>
    </location>
</feature>
<feature type="transmembrane region" description="Helical" evidence="8">
    <location>
        <begin position="294"/>
        <end position="311"/>
    </location>
</feature>
<evidence type="ECO:0000256" key="5">
    <source>
        <dbReference type="ARBA" id="ARBA00022692"/>
    </source>
</evidence>
<reference evidence="9" key="1">
    <citation type="submission" date="2021-01" db="EMBL/GenBank/DDBJ databases">
        <authorList>
            <person name="Corre E."/>
            <person name="Pelletier E."/>
            <person name="Niang G."/>
            <person name="Scheremetjew M."/>
            <person name="Finn R."/>
            <person name="Kale V."/>
            <person name="Holt S."/>
            <person name="Cochrane G."/>
            <person name="Meng A."/>
            <person name="Brown T."/>
            <person name="Cohen L."/>
        </authorList>
    </citation>
    <scope>NUCLEOTIDE SEQUENCE</scope>
</reference>
<evidence type="ECO:0000256" key="8">
    <source>
        <dbReference type="SAM" id="Phobius"/>
    </source>
</evidence>
<proteinExistence type="inferred from homology"/>
<evidence type="ECO:0000256" key="6">
    <source>
        <dbReference type="ARBA" id="ARBA00022989"/>
    </source>
</evidence>
<feature type="transmembrane region" description="Helical" evidence="8">
    <location>
        <begin position="7"/>
        <end position="25"/>
    </location>
</feature>
<accession>A0A7S1AKX7</accession>
<dbReference type="EMBL" id="HBFQ01045067">
    <property type="protein sequence ID" value="CAD8857636.1"/>
    <property type="molecule type" value="Transcribed_RNA"/>
</dbReference>
<feature type="transmembrane region" description="Helical" evidence="8">
    <location>
        <begin position="331"/>
        <end position="354"/>
    </location>
</feature>
<evidence type="ECO:0000256" key="4">
    <source>
        <dbReference type="ARBA" id="ARBA00022475"/>
    </source>
</evidence>
<keyword evidence="3" id="KW-0813">Transport</keyword>
<keyword evidence="5 8" id="KW-0812">Transmembrane</keyword>
<comment type="subcellular location">
    <subcellularLocation>
        <location evidence="1">Cell membrane</location>
        <topology evidence="1">Multi-pass membrane protein</topology>
    </subcellularLocation>
</comment>
<evidence type="ECO:0000256" key="3">
    <source>
        <dbReference type="ARBA" id="ARBA00022448"/>
    </source>
</evidence>
<evidence type="ECO:0000256" key="2">
    <source>
        <dbReference type="ARBA" id="ARBA00009773"/>
    </source>
</evidence>
<dbReference type="PANTHER" id="PTHR21716:SF53">
    <property type="entry name" value="PERMEASE PERM-RELATED"/>
    <property type="match status" value="1"/>
</dbReference>
<feature type="transmembrane region" description="Helical" evidence="8">
    <location>
        <begin position="258"/>
        <end position="287"/>
    </location>
</feature>
<evidence type="ECO:0008006" key="10">
    <source>
        <dbReference type="Google" id="ProtNLM"/>
    </source>
</evidence>
<evidence type="ECO:0000256" key="7">
    <source>
        <dbReference type="ARBA" id="ARBA00023136"/>
    </source>
</evidence>
<organism evidence="9">
    <name type="scientific">Noctiluca scintillans</name>
    <name type="common">Sea sparkle</name>
    <name type="synonym">Red tide dinoflagellate</name>
    <dbReference type="NCBI Taxonomy" id="2966"/>
    <lineage>
        <taxon>Eukaryota</taxon>
        <taxon>Sar</taxon>
        <taxon>Alveolata</taxon>
        <taxon>Dinophyceae</taxon>
        <taxon>Noctilucales</taxon>
        <taxon>Noctilucaceae</taxon>
        <taxon>Noctiluca</taxon>
    </lineage>
</organism>